<name>A0AAV4CFB0_9GAST</name>
<reference evidence="1 2" key="1">
    <citation type="journal article" date="2021" name="Elife">
        <title>Chloroplast acquisition without the gene transfer in kleptoplastic sea slugs, Plakobranchus ocellatus.</title>
        <authorList>
            <person name="Maeda T."/>
            <person name="Takahashi S."/>
            <person name="Yoshida T."/>
            <person name="Shimamura S."/>
            <person name="Takaki Y."/>
            <person name="Nagai Y."/>
            <person name="Toyoda A."/>
            <person name="Suzuki Y."/>
            <person name="Arimoto A."/>
            <person name="Ishii H."/>
            <person name="Satoh N."/>
            <person name="Nishiyama T."/>
            <person name="Hasebe M."/>
            <person name="Maruyama T."/>
            <person name="Minagawa J."/>
            <person name="Obokata J."/>
            <person name="Shigenobu S."/>
        </authorList>
    </citation>
    <scope>NUCLEOTIDE SEQUENCE [LARGE SCALE GENOMIC DNA]</scope>
</reference>
<gene>
    <name evidence="1" type="ORF">PoB_005634900</name>
</gene>
<protein>
    <submittedName>
        <fullName evidence="1">Uncharacterized protein</fullName>
    </submittedName>
</protein>
<dbReference type="AlphaFoldDB" id="A0AAV4CFB0"/>
<accession>A0AAV4CFB0</accession>
<comment type="caution">
    <text evidence="1">The sequence shown here is derived from an EMBL/GenBank/DDBJ whole genome shotgun (WGS) entry which is preliminary data.</text>
</comment>
<proteinExistence type="predicted"/>
<dbReference type="EMBL" id="BLXT01006199">
    <property type="protein sequence ID" value="GFO29844.1"/>
    <property type="molecule type" value="Genomic_DNA"/>
</dbReference>
<organism evidence="1 2">
    <name type="scientific">Plakobranchus ocellatus</name>
    <dbReference type="NCBI Taxonomy" id="259542"/>
    <lineage>
        <taxon>Eukaryota</taxon>
        <taxon>Metazoa</taxon>
        <taxon>Spiralia</taxon>
        <taxon>Lophotrochozoa</taxon>
        <taxon>Mollusca</taxon>
        <taxon>Gastropoda</taxon>
        <taxon>Heterobranchia</taxon>
        <taxon>Euthyneura</taxon>
        <taxon>Panpulmonata</taxon>
        <taxon>Sacoglossa</taxon>
        <taxon>Placobranchoidea</taxon>
        <taxon>Plakobranchidae</taxon>
        <taxon>Plakobranchus</taxon>
    </lineage>
</organism>
<evidence type="ECO:0000313" key="2">
    <source>
        <dbReference type="Proteomes" id="UP000735302"/>
    </source>
</evidence>
<keyword evidence="2" id="KW-1185">Reference proteome</keyword>
<evidence type="ECO:0000313" key="1">
    <source>
        <dbReference type="EMBL" id="GFO29844.1"/>
    </source>
</evidence>
<dbReference type="Proteomes" id="UP000735302">
    <property type="component" value="Unassembled WGS sequence"/>
</dbReference>
<sequence length="198" mass="22679">MPKWCTIWPPLGLLKKKKAMWALYQETTVAVQDGLTAKNSSVTVLFAKSQKTAATRKREQLEQKIKVFYTNSELARSLPHKRYTTKHGPAFVMIVTIKGAHRMFVNRYPQLDLLAEMKLDLKQPARGSSFAEHLFTAYWQQNQYKYAINTLMPVMSVPDNKKAKTLLQKAASCQACVFKELFLDQNMEKGKPMENSVC</sequence>